<proteinExistence type="predicted"/>
<feature type="transmembrane region" description="Helical" evidence="1">
    <location>
        <begin position="48"/>
        <end position="67"/>
    </location>
</feature>
<dbReference type="AlphaFoldDB" id="A0A1E5KUK0"/>
<evidence type="ECO:0000313" key="2">
    <source>
        <dbReference type="EMBL" id="OEH81556.1"/>
    </source>
</evidence>
<keyword evidence="1" id="KW-0472">Membrane</keyword>
<sequence length="281" mass="32961">MLKIKNKSNEYLDSISLKEANDNIYFEDIEFAMNGKGNQKFSIGTKKLVVFLVGVFIPISMIISLITDRVKVGNFLPQTILAVFLELLIVSFMVYQFYKSSRTVLKYWEYEEVSYTIVKSAYISLFVMGYGMDEGNYIVPFLVVTTCILVFLFFYFKVEENMVVEEINKIFNREYKTSKTMSIMIKISGVVAFLILIAMQFYRLNKWWIQDSIVNDSTNQTSLIDDLTGIFLGIPILLLITLIPTYFLFKPKSYVKTKIIKKYAEEFRERYDYTKKQWYGE</sequence>
<protein>
    <submittedName>
        <fullName evidence="2">Uncharacterized protein</fullName>
    </submittedName>
</protein>
<accession>A0A1E5KUK0</accession>
<feature type="transmembrane region" description="Helical" evidence="1">
    <location>
        <begin position="110"/>
        <end position="131"/>
    </location>
</feature>
<name>A0A1E5KUK0_9ENTE</name>
<gene>
    <name evidence="2" type="ORF">BCR26_04420</name>
</gene>
<dbReference type="EMBL" id="MIEK01000045">
    <property type="protein sequence ID" value="OEH81556.1"/>
    <property type="molecule type" value="Genomic_DNA"/>
</dbReference>
<comment type="caution">
    <text evidence="2">The sequence shown here is derived from an EMBL/GenBank/DDBJ whole genome shotgun (WGS) entry which is preliminary data.</text>
</comment>
<keyword evidence="1" id="KW-1133">Transmembrane helix</keyword>
<feature type="transmembrane region" description="Helical" evidence="1">
    <location>
        <begin position="137"/>
        <end position="156"/>
    </location>
</feature>
<organism evidence="2 3">
    <name type="scientific">Enterococcus rivorum</name>
    <dbReference type="NCBI Taxonomy" id="762845"/>
    <lineage>
        <taxon>Bacteria</taxon>
        <taxon>Bacillati</taxon>
        <taxon>Bacillota</taxon>
        <taxon>Bacilli</taxon>
        <taxon>Lactobacillales</taxon>
        <taxon>Enterococcaceae</taxon>
        <taxon>Enterococcus</taxon>
    </lineage>
</organism>
<evidence type="ECO:0000313" key="3">
    <source>
        <dbReference type="Proteomes" id="UP000095256"/>
    </source>
</evidence>
<dbReference type="Proteomes" id="UP000095256">
    <property type="component" value="Unassembled WGS sequence"/>
</dbReference>
<keyword evidence="1" id="KW-0812">Transmembrane</keyword>
<keyword evidence="3" id="KW-1185">Reference proteome</keyword>
<dbReference type="STRING" id="762845.BCR26_04420"/>
<evidence type="ECO:0000256" key="1">
    <source>
        <dbReference type="SAM" id="Phobius"/>
    </source>
</evidence>
<feature type="transmembrane region" description="Helical" evidence="1">
    <location>
        <begin position="227"/>
        <end position="249"/>
    </location>
</feature>
<reference evidence="2 3" key="1">
    <citation type="submission" date="2016-09" db="EMBL/GenBank/DDBJ databases">
        <authorList>
            <person name="Capua I."/>
            <person name="De Benedictis P."/>
            <person name="Joannis T."/>
            <person name="Lombin L.H."/>
            <person name="Cattoli G."/>
        </authorList>
    </citation>
    <scope>NUCLEOTIDE SEQUENCE [LARGE SCALE GENOMIC DNA]</scope>
    <source>
        <strain evidence="2 3">LMG 25899</strain>
    </source>
</reference>
<feature type="transmembrane region" description="Helical" evidence="1">
    <location>
        <begin position="183"/>
        <end position="202"/>
    </location>
</feature>
<feature type="transmembrane region" description="Helical" evidence="1">
    <location>
        <begin position="79"/>
        <end position="98"/>
    </location>
</feature>